<keyword evidence="1" id="KW-0812">Transmembrane</keyword>
<evidence type="ECO:0000313" key="3">
    <source>
        <dbReference type="Proteomes" id="UP001256827"/>
    </source>
</evidence>
<gene>
    <name evidence="2" type="ORF">RGB73_22305</name>
</gene>
<keyword evidence="1" id="KW-0472">Membrane</keyword>
<keyword evidence="1" id="KW-1133">Transmembrane helix</keyword>
<dbReference type="RefSeq" id="WP_310764912.1">
    <property type="nucleotide sequence ID" value="NZ_CP134050.1"/>
</dbReference>
<evidence type="ECO:0000313" key="2">
    <source>
        <dbReference type="EMBL" id="WNC13406.1"/>
    </source>
</evidence>
<sequence>MGFALELLRVVLLMLLAGGLLGELLKYVYAYFGADLAGSEYGWLIGVVIYVWIFVLYRNLWQFSGWYKGNGRRKLSRRVTWGLLGGSAVLAVIIPWLG</sequence>
<reference evidence="2 3" key="1">
    <citation type="submission" date="2023-09" db="EMBL/GenBank/DDBJ databases">
        <title>Complete Genome and Methylome dissection of Bacillus brevis NEB573 original source of BbsI restriction endonuclease.</title>
        <authorList>
            <person name="Fomenkov A."/>
            <person name="Roberts R.D."/>
        </authorList>
    </citation>
    <scope>NUCLEOTIDE SEQUENCE [LARGE SCALE GENOMIC DNA]</scope>
    <source>
        <strain evidence="2 3">NEB573</strain>
    </source>
</reference>
<organism evidence="2 3">
    <name type="scientific">Brevibacillus brevis</name>
    <name type="common">Bacillus brevis</name>
    <dbReference type="NCBI Taxonomy" id="1393"/>
    <lineage>
        <taxon>Bacteria</taxon>
        <taxon>Bacillati</taxon>
        <taxon>Bacillota</taxon>
        <taxon>Bacilli</taxon>
        <taxon>Bacillales</taxon>
        <taxon>Paenibacillaceae</taxon>
        <taxon>Brevibacillus</taxon>
    </lineage>
</organism>
<evidence type="ECO:0000256" key="1">
    <source>
        <dbReference type="SAM" id="Phobius"/>
    </source>
</evidence>
<name>A0ABY9T096_BREBE</name>
<feature type="transmembrane region" description="Helical" evidence="1">
    <location>
        <begin position="41"/>
        <end position="58"/>
    </location>
</feature>
<dbReference type="EMBL" id="CP134050">
    <property type="protein sequence ID" value="WNC13406.1"/>
    <property type="molecule type" value="Genomic_DNA"/>
</dbReference>
<feature type="transmembrane region" description="Helical" evidence="1">
    <location>
        <begin position="79"/>
        <end position="97"/>
    </location>
</feature>
<dbReference type="Proteomes" id="UP001256827">
    <property type="component" value="Chromosome"/>
</dbReference>
<keyword evidence="3" id="KW-1185">Reference proteome</keyword>
<proteinExistence type="predicted"/>
<feature type="transmembrane region" description="Helical" evidence="1">
    <location>
        <begin position="7"/>
        <end position="29"/>
    </location>
</feature>
<protein>
    <submittedName>
        <fullName evidence="2">Uncharacterized protein</fullName>
    </submittedName>
</protein>
<accession>A0ABY9T096</accession>